<evidence type="ECO:0000313" key="2">
    <source>
        <dbReference type="EMBL" id="KAG1363588.1"/>
    </source>
</evidence>
<organism evidence="2 3">
    <name type="scientific">Cocos nucifera</name>
    <name type="common">Coconut palm</name>
    <dbReference type="NCBI Taxonomy" id="13894"/>
    <lineage>
        <taxon>Eukaryota</taxon>
        <taxon>Viridiplantae</taxon>
        <taxon>Streptophyta</taxon>
        <taxon>Embryophyta</taxon>
        <taxon>Tracheophyta</taxon>
        <taxon>Spermatophyta</taxon>
        <taxon>Magnoliopsida</taxon>
        <taxon>Liliopsida</taxon>
        <taxon>Arecaceae</taxon>
        <taxon>Arecoideae</taxon>
        <taxon>Cocoseae</taxon>
        <taxon>Attaleinae</taxon>
        <taxon>Cocos</taxon>
    </lineage>
</organism>
<name>A0A8K0IPA8_COCNU</name>
<evidence type="ECO:0000256" key="1">
    <source>
        <dbReference type="SAM" id="Coils"/>
    </source>
</evidence>
<reference evidence="2" key="2">
    <citation type="submission" date="2019-07" db="EMBL/GenBank/DDBJ databases">
        <authorList>
            <person name="Yang Y."/>
            <person name="Bocs S."/>
            <person name="Baudouin L."/>
        </authorList>
    </citation>
    <scope>NUCLEOTIDE SEQUENCE</scope>
    <source>
        <tissue evidence="2">Spear leaf of Hainan Tall coconut</tissue>
    </source>
</reference>
<dbReference type="AlphaFoldDB" id="A0A8K0IPA8"/>
<gene>
    <name evidence="2" type="ORF">COCNU_11G004150</name>
</gene>
<feature type="coiled-coil region" evidence="1">
    <location>
        <begin position="118"/>
        <end position="152"/>
    </location>
</feature>
<protein>
    <submittedName>
        <fullName evidence="2">Uncharacterized protein</fullName>
    </submittedName>
</protein>
<dbReference type="Proteomes" id="UP000797356">
    <property type="component" value="Chromosome 11"/>
</dbReference>
<accession>A0A8K0IPA8</accession>
<keyword evidence="3" id="KW-1185">Reference proteome</keyword>
<reference evidence="2" key="1">
    <citation type="journal article" date="2017" name="Gigascience">
        <title>The genome draft of coconut (Cocos nucifera).</title>
        <authorList>
            <person name="Xiao Y."/>
            <person name="Xu P."/>
            <person name="Fan H."/>
            <person name="Baudouin L."/>
            <person name="Xia W."/>
            <person name="Bocs S."/>
            <person name="Xu J."/>
            <person name="Li Q."/>
            <person name="Guo A."/>
            <person name="Zhou L."/>
            <person name="Li J."/>
            <person name="Wu Y."/>
            <person name="Ma Z."/>
            <person name="Armero A."/>
            <person name="Issali A.E."/>
            <person name="Liu N."/>
            <person name="Peng M."/>
            <person name="Yang Y."/>
        </authorList>
    </citation>
    <scope>NUCLEOTIDE SEQUENCE</scope>
    <source>
        <tissue evidence="2">Spear leaf of Hainan Tall coconut</tissue>
    </source>
</reference>
<keyword evidence="1" id="KW-0175">Coiled coil</keyword>
<evidence type="ECO:0000313" key="3">
    <source>
        <dbReference type="Proteomes" id="UP000797356"/>
    </source>
</evidence>
<proteinExistence type="predicted"/>
<dbReference type="EMBL" id="CM017882">
    <property type="protein sequence ID" value="KAG1363588.1"/>
    <property type="molecule type" value="Genomic_DNA"/>
</dbReference>
<sequence length="189" mass="21504">MEVEKKKLATTKIQCRIAGKGSNSFDEDLGENPFNNKDIIKKLVDGCTLPEVVDRIVETDPEQCTWDSPGPFLKLGHQLIVNIKAMNRMKSEAMKAEEDHQIEVARLCDEKAKINHLLKERSIEVEGLRQTAQEAEEALVRAKEELALEIEKGRKMEAEMVEKEQRALDRTVKAKVQAIEEFKLSLYLA</sequence>
<comment type="caution">
    <text evidence="2">The sequence shown here is derived from an EMBL/GenBank/DDBJ whole genome shotgun (WGS) entry which is preliminary data.</text>
</comment>